<organism evidence="3 4">
    <name type="scientific">Cryptolaemus montrouzieri</name>
    <dbReference type="NCBI Taxonomy" id="559131"/>
    <lineage>
        <taxon>Eukaryota</taxon>
        <taxon>Metazoa</taxon>
        <taxon>Ecdysozoa</taxon>
        <taxon>Arthropoda</taxon>
        <taxon>Hexapoda</taxon>
        <taxon>Insecta</taxon>
        <taxon>Pterygota</taxon>
        <taxon>Neoptera</taxon>
        <taxon>Endopterygota</taxon>
        <taxon>Coleoptera</taxon>
        <taxon>Polyphaga</taxon>
        <taxon>Cucujiformia</taxon>
        <taxon>Coccinelloidea</taxon>
        <taxon>Coccinellidae</taxon>
        <taxon>Scymninae</taxon>
        <taxon>Scymnini</taxon>
        <taxon>Cryptolaemus</taxon>
    </lineage>
</organism>
<evidence type="ECO:0000313" key="4">
    <source>
        <dbReference type="Proteomes" id="UP001516400"/>
    </source>
</evidence>
<evidence type="ECO:0000256" key="2">
    <source>
        <dbReference type="SAM" id="MobiDB-lite"/>
    </source>
</evidence>
<name>A0ABD2P1H1_9CUCU</name>
<evidence type="ECO:0000256" key="1">
    <source>
        <dbReference type="SAM" id="Coils"/>
    </source>
</evidence>
<evidence type="ECO:0000313" key="3">
    <source>
        <dbReference type="EMBL" id="KAL3284640.1"/>
    </source>
</evidence>
<keyword evidence="1" id="KW-0175">Coiled coil</keyword>
<sequence>MARAICTTSYNFRHFDDEPINIPSKIFQNGNIWLQLNSASNPYRCSRLYEQDGEYMDCRNEVRDETPVHPVIYEFDDEDIMQTFYEVKNPVQHKCLILYKLKKLEKAERILNEEWNRLAQDENHFRKLVCFYEKSFSQNVIKRSQAKQKSEYFEERIEELDEKIAEMGNDIEYLRKIIRIINYKCEKHEIYENFCTRAAELRDYGGSLDLIQRYLSLKDAAEILLEKNRKTSLVLTDLQSKMNEELDRRSILIHTSLCKILRQTSQYDIFTSKAMKYQNICMSLRDNCLLRLREFNEGLHSITAIFNLIKLRRSKYPHLLHDYFDKIPKYIESDMKIVREVAHRILIEDRKQNYDNTSSSEGTFDFCIKDNIEIDEKISQMSCASGTAKKSISRSEIYPNIRAESRSEIKCKSGTSSIDESSISDQTNVSVSRKAGFIEAVEIFTEASSEKSNILQASIKERNTEFYSPLDTTNEHIIPEKLKSRFLRLPSLTPVKKRRIIRQLKNKKETTSQNNKNEKRKRNDFLPKLNSKNCWNVCQTKTF</sequence>
<keyword evidence="4" id="KW-1185">Reference proteome</keyword>
<proteinExistence type="predicted"/>
<dbReference type="AlphaFoldDB" id="A0ABD2P1H1"/>
<protein>
    <submittedName>
        <fullName evidence="3">Uncharacterized protein</fullName>
    </submittedName>
</protein>
<feature type="coiled-coil region" evidence="1">
    <location>
        <begin position="101"/>
        <end position="177"/>
    </location>
</feature>
<accession>A0ABD2P1H1</accession>
<dbReference type="EMBL" id="JABFTP020000165">
    <property type="protein sequence ID" value="KAL3284640.1"/>
    <property type="molecule type" value="Genomic_DNA"/>
</dbReference>
<comment type="caution">
    <text evidence="3">The sequence shown here is derived from an EMBL/GenBank/DDBJ whole genome shotgun (WGS) entry which is preliminary data.</text>
</comment>
<dbReference type="Proteomes" id="UP001516400">
    <property type="component" value="Unassembled WGS sequence"/>
</dbReference>
<feature type="region of interest" description="Disordered" evidence="2">
    <location>
        <begin position="505"/>
        <end position="525"/>
    </location>
</feature>
<gene>
    <name evidence="3" type="ORF">HHI36_018794</name>
</gene>
<reference evidence="3 4" key="1">
    <citation type="journal article" date="2021" name="BMC Biol.">
        <title>Horizontally acquired antibacterial genes associated with adaptive radiation of ladybird beetles.</title>
        <authorList>
            <person name="Li H.S."/>
            <person name="Tang X.F."/>
            <person name="Huang Y.H."/>
            <person name="Xu Z.Y."/>
            <person name="Chen M.L."/>
            <person name="Du X.Y."/>
            <person name="Qiu B.Y."/>
            <person name="Chen P.T."/>
            <person name="Zhang W."/>
            <person name="Slipinski A."/>
            <person name="Escalona H.E."/>
            <person name="Waterhouse R.M."/>
            <person name="Zwick A."/>
            <person name="Pang H."/>
        </authorList>
    </citation>
    <scope>NUCLEOTIDE SEQUENCE [LARGE SCALE GENOMIC DNA]</scope>
    <source>
        <strain evidence="3">SYSU2018</strain>
    </source>
</reference>